<gene>
    <name evidence="1" type="ORF">RYX45_07075</name>
</gene>
<evidence type="ECO:0000313" key="2">
    <source>
        <dbReference type="Proteomes" id="UP001285636"/>
    </source>
</evidence>
<sequence length="179" mass="20990">MNISEEYIRVVNARFQSVKDLGDKTLEQLSDQELLWSLNKESNSIAVIIKHISGNMISRWTDFLITDGEKKWRNRDEEFKIAAYSKAELIEYWDNGWRVMLNSLTSLKEEDLLKKVYIQGEGHLVIEAIERQLAHYSYHVGQIVYIAKQIKGSDWSSLSIPKGKSEEFKRDMLKKYQDQ</sequence>
<dbReference type="RefSeq" id="WP_323466363.1">
    <property type="nucleotide sequence ID" value="NZ_CP144224.1"/>
</dbReference>
<reference evidence="1" key="1">
    <citation type="submission" date="2023-10" db="EMBL/GenBank/DDBJ databases">
        <title>Screening of Alkalihalophilus pseudofirmusBZ-TG-HK211 and Its Alleviation of Salt Stress on Rapeseed Growth.</title>
        <authorList>
            <person name="Zhao B."/>
            <person name="Guo T."/>
        </authorList>
    </citation>
    <scope>NUCLEOTIDE SEQUENCE</scope>
    <source>
        <strain evidence="1">BZ-TG-HK211</strain>
    </source>
</reference>
<dbReference type="Pfam" id="PF07609">
    <property type="entry name" value="DUF1572"/>
    <property type="match status" value="1"/>
</dbReference>
<dbReference type="EMBL" id="JAWJAY010000001">
    <property type="protein sequence ID" value="MDV2884936.1"/>
    <property type="molecule type" value="Genomic_DNA"/>
</dbReference>
<dbReference type="InterPro" id="IPR011466">
    <property type="entry name" value="DUF1572"/>
</dbReference>
<evidence type="ECO:0000313" key="1">
    <source>
        <dbReference type="EMBL" id="MDV2884936.1"/>
    </source>
</evidence>
<organism evidence="1 2">
    <name type="scientific">Alkalihalophilus pseudofirmus</name>
    <name type="common">Bacillus pseudofirmus</name>
    <dbReference type="NCBI Taxonomy" id="79885"/>
    <lineage>
        <taxon>Bacteria</taxon>
        <taxon>Bacillati</taxon>
        <taxon>Bacillota</taxon>
        <taxon>Bacilli</taxon>
        <taxon>Bacillales</taxon>
        <taxon>Bacillaceae</taxon>
        <taxon>Alkalihalophilus</taxon>
    </lineage>
</organism>
<dbReference type="Proteomes" id="UP001285636">
    <property type="component" value="Unassembled WGS sequence"/>
</dbReference>
<proteinExistence type="predicted"/>
<dbReference type="AlphaFoldDB" id="A0AAJ2KTR1"/>
<accession>A0AAJ2KTR1</accession>
<dbReference type="SUPFAM" id="SSF109854">
    <property type="entry name" value="DinB/YfiT-like putative metalloenzymes"/>
    <property type="match status" value="1"/>
</dbReference>
<dbReference type="InterPro" id="IPR034660">
    <property type="entry name" value="DinB/YfiT-like"/>
</dbReference>
<protein>
    <submittedName>
        <fullName evidence="1">DUF1572 family protein</fullName>
    </submittedName>
</protein>
<dbReference type="Gene3D" id="1.20.120.450">
    <property type="entry name" value="dinb family like domain"/>
    <property type="match status" value="1"/>
</dbReference>
<name>A0AAJ2KTR1_ALKPS</name>
<comment type="caution">
    <text evidence="1">The sequence shown here is derived from an EMBL/GenBank/DDBJ whole genome shotgun (WGS) entry which is preliminary data.</text>
</comment>